<protein>
    <submittedName>
        <fullName evidence="6">LysR family transcriptional regulator</fullName>
    </submittedName>
</protein>
<evidence type="ECO:0000313" key="6">
    <source>
        <dbReference type="EMBL" id="KRK83556.1"/>
    </source>
</evidence>
<evidence type="ECO:0000259" key="5">
    <source>
        <dbReference type="PROSITE" id="PS50931"/>
    </source>
</evidence>
<sequence>MDLQKLKIFVDLSKTLNYTDTAENLFTTQGNISKQVMALEKELGVSLFKRAHRKIEMTQQGEIVLPYAKKILLDYNELSNKLNDFQAAKNLTIEMHTIPTMPSYQSFTLITQFLQKHPEVHMQLREEESYNLFTSLKSGKCEIIFARTFDFDDSDLERIITEEDKFVAVLPKKHPLAKSEKLTISQLKNDPFLILGKSTNLYDPVIKLCRQAHFTPRIAYEGTRVDLIMQMVQNNMGISIMMQKTAQNFDSEEFSIVPLTTNIANELCFIRVKGEHSSANNLFWKYIQTNLKVLQAK</sequence>
<dbReference type="PRINTS" id="PR00039">
    <property type="entry name" value="HTHLYSR"/>
</dbReference>
<dbReference type="OrthoDB" id="119203at2"/>
<dbReference type="STRING" id="1423788.FC78_GL001513"/>
<dbReference type="InterPro" id="IPR036390">
    <property type="entry name" value="WH_DNA-bd_sf"/>
</dbReference>
<evidence type="ECO:0000256" key="3">
    <source>
        <dbReference type="ARBA" id="ARBA00023125"/>
    </source>
</evidence>
<dbReference type="CDD" id="cd05466">
    <property type="entry name" value="PBP2_LTTR_substrate"/>
    <property type="match status" value="1"/>
</dbReference>
<dbReference type="Gene3D" id="1.10.10.10">
    <property type="entry name" value="Winged helix-like DNA-binding domain superfamily/Winged helix DNA-binding domain"/>
    <property type="match status" value="1"/>
</dbReference>
<dbReference type="PATRIC" id="fig|1423788.3.peg.1559"/>
<dbReference type="FunFam" id="1.10.10.10:FF:000001">
    <property type="entry name" value="LysR family transcriptional regulator"/>
    <property type="match status" value="1"/>
</dbReference>
<reference evidence="6 7" key="1">
    <citation type="journal article" date="2015" name="Genome Announc.">
        <title>Expanding the biotechnology potential of lactobacilli through comparative genomics of 213 strains and associated genera.</title>
        <authorList>
            <person name="Sun Z."/>
            <person name="Harris H.M."/>
            <person name="McCann A."/>
            <person name="Guo C."/>
            <person name="Argimon S."/>
            <person name="Zhang W."/>
            <person name="Yang X."/>
            <person name="Jeffery I.B."/>
            <person name="Cooney J.C."/>
            <person name="Kagawa T.F."/>
            <person name="Liu W."/>
            <person name="Song Y."/>
            <person name="Salvetti E."/>
            <person name="Wrobel A."/>
            <person name="Rasinkangas P."/>
            <person name="Parkhill J."/>
            <person name="Rea M.C."/>
            <person name="O'Sullivan O."/>
            <person name="Ritari J."/>
            <person name="Douillard F.P."/>
            <person name="Paul Ross R."/>
            <person name="Yang R."/>
            <person name="Briner A.E."/>
            <person name="Felis G.E."/>
            <person name="de Vos W.M."/>
            <person name="Barrangou R."/>
            <person name="Klaenhammer T.R."/>
            <person name="Caufield P.W."/>
            <person name="Cui Y."/>
            <person name="Zhang H."/>
            <person name="O'Toole P.W."/>
        </authorList>
    </citation>
    <scope>NUCLEOTIDE SEQUENCE [LARGE SCALE GENOMIC DNA]</scope>
    <source>
        <strain evidence="6 7">DSM 19674</strain>
    </source>
</reference>
<dbReference type="GO" id="GO:0003700">
    <property type="term" value="F:DNA-binding transcription factor activity"/>
    <property type="evidence" value="ECO:0007669"/>
    <property type="project" value="InterPro"/>
</dbReference>
<dbReference type="Proteomes" id="UP000051515">
    <property type="component" value="Unassembled WGS sequence"/>
</dbReference>
<dbReference type="GO" id="GO:0003677">
    <property type="term" value="F:DNA binding"/>
    <property type="evidence" value="ECO:0007669"/>
    <property type="project" value="UniProtKB-KW"/>
</dbReference>
<dbReference type="SUPFAM" id="SSF53850">
    <property type="entry name" value="Periplasmic binding protein-like II"/>
    <property type="match status" value="1"/>
</dbReference>
<gene>
    <name evidence="6" type="ORF">FC78_GL001513</name>
</gene>
<keyword evidence="2" id="KW-0805">Transcription regulation</keyword>
<dbReference type="InterPro" id="IPR036388">
    <property type="entry name" value="WH-like_DNA-bd_sf"/>
</dbReference>
<dbReference type="PANTHER" id="PTHR30419:SF8">
    <property type="entry name" value="NITROGEN ASSIMILATION TRANSCRIPTIONAL ACTIVATOR-RELATED"/>
    <property type="match status" value="1"/>
</dbReference>
<name>A0A0R1KRN5_9LACO</name>
<dbReference type="Gene3D" id="3.40.190.290">
    <property type="match status" value="1"/>
</dbReference>
<evidence type="ECO:0000256" key="2">
    <source>
        <dbReference type="ARBA" id="ARBA00023015"/>
    </source>
</evidence>
<evidence type="ECO:0000313" key="7">
    <source>
        <dbReference type="Proteomes" id="UP000051515"/>
    </source>
</evidence>
<dbReference type="InterPro" id="IPR005119">
    <property type="entry name" value="LysR_subst-bd"/>
</dbReference>
<accession>A0A0R1KRN5</accession>
<dbReference type="RefSeq" id="WP_056951762.1">
    <property type="nucleotide sequence ID" value="NZ_AZDY01000036.1"/>
</dbReference>
<keyword evidence="7" id="KW-1185">Reference proteome</keyword>
<proteinExistence type="inferred from homology"/>
<organism evidence="6 7">
    <name type="scientific">Companilactobacillus bobalius DSM 19674</name>
    <dbReference type="NCBI Taxonomy" id="1423788"/>
    <lineage>
        <taxon>Bacteria</taxon>
        <taxon>Bacillati</taxon>
        <taxon>Bacillota</taxon>
        <taxon>Bacilli</taxon>
        <taxon>Lactobacillales</taxon>
        <taxon>Lactobacillaceae</taxon>
        <taxon>Companilactobacillus</taxon>
        <taxon>Companilactobacillus bobalius</taxon>
    </lineage>
</organism>
<dbReference type="GO" id="GO:0005829">
    <property type="term" value="C:cytosol"/>
    <property type="evidence" value="ECO:0007669"/>
    <property type="project" value="TreeGrafter"/>
</dbReference>
<evidence type="ECO:0000256" key="4">
    <source>
        <dbReference type="ARBA" id="ARBA00023163"/>
    </source>
</evidence>
<dbReference type="InterPro" id="IPR000847">
    <property type="entry name" value="LysR_HTH_N"/>
</dbReference>
<dbReference type="Pfam" id="PF03466">
    <property type="entry name" value="LysR_substrate"/>
    <property type="match status" value="1"/>
</dbReference>
<dbReference type="AlphaFoldDB" id="A0A0R1KRN5"/>
<dbReference type="Pfam" id="PF00126">
    <property type="entry name" value="HTH_1"/>
    <property type="match status" value="1"/>
</dbReference>
<dbReference type="SUPFAM" id="SSF46785">
    <property type="entry name" value="Winged helix' DNA-binding domain"/>
    <property type="match status" value="1"/>
</dbReference>
<feature type="domain" description="HTH lysR-type" evidence="5">
    <location>
        <begin position="1"/>
        <end position="58"/>
    </location>
</feature>
<comment type="similarity">
    <text evidence="1">Belongs to the LysR transcriptional regulatory family.</text>
</comment>
<keyword evidence="4" id="KW-0804">Transcription</keyword>
<comment type="caution">
    <text evidence="6">The sequence shown here is derived from an EMBL/GenBank/DDBJ whole genome shotgun (WGS) entry which is preliminary data.</text>
</comment>
<dbReference type="InterPro" id="IPR050950">
    <property type="entry name" value="HTH-type_LysR_regulators"/>
</dbReference>
<evidence type="ECO:0000256" key="1">
    <source>
        <dbReference type="ARBA" id="ARBA00009437"/>
    </source>
</evidence>
<dbReference type="PROSITE" id="PS50931">
    <property type="entry name" value="HTH_LYSR"/>
    <property type="match status" value="1"/>
</dbReference>
<keyword evidence="3" id="KW-0238">DNA-binding</keyword>
<dbReference type="EMBL" id="AZDY01000036">
    <property type="protein sequence ID" value="KRK83556.1"/>
    <property type="molecule type" value="Genomic_DNA"/>
</dbReference>
<dbReference type="PANTHER" id="PTHR30419">
    <property type="entry name" value="HTH-TYPE TRANSCRIPTIONAL REGULATOR YBHD"/>
    <property type="match status" value="1"/>
</dbReference>